<evidence type="ECO:0000256" key="1">
    <source>
        <dbReference type="ARBA" id="ARBA00007174"/>
    </source>
</evidence>
<name>A0AAW1SWJ6_9CHLO</name>
<dbReference type="PANTHER" id="PTHR10173:SF52">
    <property type="entry name" value="METHIONINE-R-SULFOXIDE REDUCTASE B1"/>
    <property type="match status" value="1"/>
</dbReference>
<proteinExistence type="inferred from homology"/>
<dbReference type="InterPro" id="IPR028427">
    <property type="entry name" value="Met_Sox_Rdtase_MsrB"/>
</dbReference>
<dbReference type="PROSITE" id="PS51790">
    <property type="entry name" value="MSRB"/>
    <property type="match status" value="1"/>
</dbReference>
<keyword evidence="5" id="KW-0479">Metal-binding</keyword>
<dbReference type="GO" id="GO:0046872">
    <property type="term" value="F:metal ion binding"/>
    <property type="evidence" value="ECO:0007669"/>
    <property type="project" value="UniProtKB-KW"/>
</dbReference>
<keyword evidence="5" id="KW-0862">Zinc</keyword>
<dbReference type="GO" id="GO:0005737">
    <property type="term" value="C:cytoplasm"/>
    <property type="evidence" value="ECO:0007669"/>
    <property type="project" value="TreeGrafter"/>
</dbReference>
<organism evidence="7 8">
    <name type="scientific">Apatococcus fuscideae</name>
    <dbReference type="NCBI Taxonomy" id="2026836"/>
    <lineage>
        <taxon>Eukaryota</taxon>
        <taxon>Viridiplantae</taxon>
        <taxon>Chlorophyta</taxon>
        <taxon>core chlorophytes</taxon>
        <taxon>Trebouxiophyceae</taxon>
        <taxon>Chlorellales</taxon>
        <taxon>Chlorellaceae</taxon>
        <taxon>Apatococcus</taxon>
    </lineage>
</organism>
<dbReference type="InterPro" id="IPR002579">
    <property type="entry name" value="Met_Sox_Rdtase_MsrB_dom"/>
</dbReference>
<sequence length="242" mass="26335">MQSAFSVCRPSYWAVKGSTVRSSASRQLSRPGQHWHLPASSNPARTELYQLPHTQAQPRMGNAIATQAGKNKHWSASPAGGAAERRLSQSGYDITPLTKEEQQAAAAQLTDHQRHVALAAGTERAFTGKTVNGYSHDNKQKGLYLSAVGNLPLFSSDTKFESGTGWPSFFKPVDPEHVIEVTDNSIPFMSRTEVIDARGGAHLGHVFNDGPRPTGKRYCMNAASMRFVPESEPLPPEAQPVE</sequence>
<evidence type="ECO:0000256" key="5">
    <source>
        <dbReference type="RuleBase" id="RU365044"/>
    </source>
</evidence>
<gene>
    <name evidence="7" type="ORF">WJX84_007483</name>
</gene>
<dbReference type="EC" id="1.8.4.12" evidence="2 5"/>
<dbReference type="InterPro" id="IPR011057">
    <property type="entry name" value="Mss4-like_sf"/>
</dbReference>
<evidence type="ECO:0000313" key="7">
    <source>
        <dbReference type="EMBL" id="KAK9861776.1"/>
    </source>
</evidence>
<evidence type="ECO:0000259" key="6">
    <source>
        <dbReference type="PROSITE" id="PS51790"/>
    </source>
</evidence>
<dbReference type="Gene3D" id="2.170.150.20">
    <property type="entry name" value="Peptide methionine sulfoxide reductase"/>
    <property type="match status" value="1"/>
</dbReference>
<evidence type="ECO:0000256" key="3">
    <source>
        <dbReference type="ARBA" id="ARBA00023002"/>
    </source>
</evidence>
<protein>
    <recommendedName>
        <fullName evidence="2 5">Peptide-methionine (R)-S-oxide reductase</fullName>
        <ecNumber evidence="2 5">1.8.4.12</ecNumber>
    </recommendedName>
</protein>
<comment type="caution">
    <text evidence="7">The sequence shown here is derived from an EMBL/GenBank/DDBJ whole genome shotgun (WGS) entry which is preliminary data.</text>
</comment>
<evidence type="ECO:0000256" key="4">
    <source>
        <dbReference type="ARBA" id="ARBA00048488"/>
    </source>
</evidence>
<dbReference type="PANTHER" id="PTHR10173">
    <property type="entry name" value="METHIONINE SULFOXIDE REDUCTASE"/>
    <property type="match status" value="1"/>
</dbReference>
<keyword evidence="8" id="KW-1185">Reference proteome</keyword>
<comment type="similarity">
    <text evidence="1 5">Belongs to the MsrB Met sulfoxide reductase family.</text>
</comment>
<dbReference type="Pfam" id="PF01641">
    <property type="entry name" value="SelR"/>
    <property type="match status" value="1"/>
</dbReference>
<evidence type="ECO:0000256" key="2">
    <source>
        <dbReference type="ARBA" id="ARBA00012499"/>
    </source>
</evidence>
<keyword evidence="3 5" id="KW-0560">Oxidoreductase</keyword>
<reference evidence="7 8" key="1">
    <citation type="journal article" date="2024" name="Nat. Commun.">
        <title>Phylogenomics reveals the evolutionary origins of lichenization in chlorophyte algae.</title>
        <authorList>
            <person name="Puginier C."/>
            <person name="Libourel C."/>
            <person name="Otte J."/>
            <person name="Skaloud P."/>
            <person name="Haon M."/>
            <person name="Grisel S."/>
            <person name="Petersen M."/>
            <person name="Berrin J.G."/>
            <person name="Delaux P.M."/>
            <person name="Dal Grande F."/>
            <person name="Keller J."/>
        </authorList>
    </citation>
    <scope>NUCLEOTIDE SEQUENCE [LARGE SCALE GENOMIC DNA]</scope>
    <source>
        <strain evidence="7 8">SAG 2523</strain>
    </source>
</reference>
<dbReference type="GO" id="GO:0006979">
    <property type="term" value="P:response to oxidative stress"/>
    <property type="evidence" value="ECO:0007669"/>
    <property type="project" value="InterPro"/>
</dbReference>
<dbReference type="SUPFAM" id="SSF51316">
    <property type="entry name" value="Mss4-like"/>
    <property type="match status" value="1"/>
</dbReference>
<comment type="catalytic activity">
    <reaction evidence="4 5">
        <text>L-methionyl-[protein] + [thioredoxin]-disulfide + H2O = L-methionyl-(R)-S-oxide-[protein] + [thioredoxin]-dithiol</text>
        <dbReference type="Rhea" id="RHEA:24164"/>
        <dbReference type="Rhea" id="RHEA-COMP:10698"/>
        <dbReference type="Rhea" id="RHEA-COMP:10700"/>
        <dbReference type="Rhea" id="RHEA-COMP:12313"/>
        <dbReference type="Rhea" id="RHEA-COMP:12314"/>
        <dbReference type="ChEBI" id="CHEBI:15377"/>
        <dbReference type="ChEBI" id="CHEBI:16044"/>
        <dbReference type="ChEBI" id="CHEBI:29950"/>
        <dbReference type="ChEBI" id="CHEBI:45764"/>
        <dbReference type="ChEBI" id="CHEBI:50058"/>
        <dbReference type="EC" id="1.8.4.12"/>
    </reaction>
</comment>
<dbReference type="EMBL" id="JALJOV010000703">
    <property type="protein sequence ID" value="KAK9861776.1"/>
    <property type="molecule type" value="Genomic_DNA"/>
</dbReference>
<feature type="domain" description="MsrB" evidence="6">
    <location>
        <begin position="102"/>
        <end position="230"/>
    </location>
</feature>
<dbReference type="GO" id="GO:0033743">
    <property type="term" value="F:peptide-methionine (R)-S-oxide reductase activity"/>
    <property type="evidence" value="ECO:0007669"/>
    <property type="project" value="UniProtKB-EC"/>
</dbReference>
<evidence type="ECO:0000313" key="8">
    <source>
        <dbReference type="Proteomes" id="UP001485043"/>
    </source>
</evidence>
<dbReference type="AlphaFoldDB" id="A0AAW1SWJ6"/>
<dbReference type="NCBIfam" id="TIGR00357">
    <property type="entry name" value="peptide-methionine (R)-S-oxide reductase MsrB"/>
    <property type="match status" value="1"/>
</dbReference>
<comment type="cofactor">
    <cofactor evidence="5">
        <name>Zn(2+)</name>
        <dbReference type="ChEBI" id="CHEBI:29105"/>
    </cofactor>
    <text evidence="5">Binds 1 zinc ion per subunit.</text>
</comment>
<comment type="function">
    <text evidence="5">Catalyzes the reduction of methionine sulfoxide (MetSO) to methionine in proteins. Plays a protective role against oxidative stress by restoring activity to proteins that have been inactivated by methionine oxidation. MSRB family specifically reduces the MetSO R-enantiomer.</text>
</comment>
<dbReference type="GO" id="GO:0030091">
    <property type="term" value="P:protein repair"/>
    <property type="evidence" value="ECO:0007669"/>
    <property type="project" value="InterPro"/>
</dbReference>
<accession>A0AAW1SWJ6</accession>
<dbReference type="Proteomes" id="UP001485043">
    <property type="component" value="Unassembled WGS sequence"/>
</dbReference>